<dbReference type="EMBL" id="JBHUFD010000003">
    <property type="protein sequence ID" value="MFD1872719.1"/>
    <property type="molecule type" value="Genomic_DNA"/>
</dbReference>
<dbReference type="RefSeq" id="WP_382313172.1">
    <property type="nucleotide sequence ID" value="NZ_JBHUFD010000003.1"/>
</dbReference>
<reference evidence="3" key="1">
    <citation type="journal article" date="2019" name="Int. J. Syst. Evol. Microbiol.">
        <title>The Global Catalogue of Microorganisms (GCM) 10K type strain sequencing project: providing services to taxonomists for standard genome sequencing and annotation.</title>
        <authorList>
            <consortium name="The Broad Institute Genomics Platform"/>
            <consortium name="The Broad Institute Genome Sequencing Center for Infectious Disease"/>
            <person name="Wu L."/>
            <person name="Ma J."/>
        </authorList>
    </citation>
    <scope>NUCLEOTIDE SEQUENCE [LARGE SCALE GENOMIC DNA]</scope>
    <source>
        <strain evidence="3">CGMCC 1.15795</strain>
    </source>
</reference>
<gene>
    <name evidence="2" type="ORF">ACFSDX_09770</name>
</gene>
<feature type="transmembrane region" description="Helical" evidence="1">
    <location>
        <begin position="135"/>
        <end position="155"/>
    </location>
</feature>
<name>A0ABW4QT86_9BACT</name>
<sequence>MPLLTTRPVVDPNPFEADERLRWVGRVARLMDSQFQLPGTRFRFGLDPLLGLVPIVGDLSSTAVSVALLLTMMRYGASGAVVVRMALNIFVDTVVGAIPLLGNVFDFAYKSNERNVALLRSHYAEGRHNGSGKGLVALLLVAFVALAGLVGWGGVELIRWVWHYFEAQPQGAASSVGPVAAMLRGWYRGA</sequence>
<keyword evidence="1" id="KW-0472">Membrane</keyword>
<dbReference type="PANTHER" id="PTHR35519">
    <property type="entry name" value="MEMBRANE PROTEINS"/>
    <property type="match status" value="1"/>
</dbReference>
<protein>
    <submittedName>
        <fullName evidence="2">DUF4112 domain-containing protein</fullName>
    </submittedName>
</protein>
<evidence type="ECO:0000313" key="3">
    <source>
        <dbReference type="Proteomes" id="UP001597197"/>
    </source>
</evidence>
<accession>A0ABW4QT86</accession>
<feature type="transmembrane region" description="Helical" evidence="1">
    <location>
        <begin position="82"/>
        <end position="102"/>
    </location>
</feature>
<evidence type="ECO:0000313" key="2">
    <source>
        <dbReference type="EMBL" id="MFD1872719.1"/>
    </source>
</evidence>
<dbReference type="PANTHER" id="PTHR35519:SF2">
    <property type="entry name" value="PH DOMAIN PROTEIN"/>
    <property type="match status" value="1"/>
</dbReference>
<dbReference type="Pfam" id="PF13430">
    <property type="entry name" value="DUF4112"/>
    <property type="match status" value="1"/>
</dbReference>
<dbReference type="Proteomes" id="UP001597197">
    <property type="component" value="Unassembled WGS sequence"/>
</dbReference>
<organism evidence="2 3">
    <name type="scientific">Hymenobacter bucti</name>
    <dbReference type="NCBI Taxonomy" id="1844114"/>
    <lineage>
        <taxon>Bacteria</taxon>
        <taxon>Pseudomonadati</taxon>
        <taxon>Bacteroidota</taxon>
        <taxon>Cytophagia</taxon>
        <taxon>Cytophagales</taxon>
        <taxon>Hymenobacteraceae</taxon>
        <taxon>Hymenobacter</taxon>
    </lineage>
</organism>
<evidence type="ECO:0000256" key="1">
    <source>
        <dbReference type="SAM" id="Phobius"/>
    </source>
</evidence>
<keyword evidence="3" id="KW-1185">Reference proteome</keyword>
<comment type="caution">
    <text evidence="2">The sequence shown here is derived from an EMBL/GenBank/DDBJ whole genome shotgun (WGS) entry which is preliminary data.</text>
</comment>
<dbReference type="InterPro" id="IPR025187">
    <property type="entry name" value="DUF4112"/>
</dbReference>
<keyword evidence="1" id="KW-1133">Transmembrane helix</keyword>
<feature type="transmembrane region" description="Helical" evidence="1">
    <location>
        <begin position="49"/>
        <end position="70"/>
    </location>
</feature>
<keyword evidence="1" id="KW-0812">Transmembrane</keyword>
<proteinExistence type="predicted"/>